<comment type="similarity">
    <text evidence="2 5">Belongs to the RxLR effector family.</text>
</comment>
<comment type="domain">
    <text evidence="5">The RxLR-dEER motif acts to carry the protein into the host cell cytoplasm through binding to cell surface phosphatidylinositol-3-phosphate.</text>
</comment>
<evidence type="ECO:0000313" key="7">
    <source>
        <dbReference type="Proteomes" id="UP000198211"/>
    </source>
</evidence>
<accession>A0A225W3X1</accession>
<evidence type="ECO:0000256" key="2">
    <source>
        <dbReference type="ARBA" id="ARBA00010400"/>
    </source>
</evidence>
<evidence type="ECO:0000313" key="6">
    <source>
        <dbReference type="EMBL" id="OWZ12262.1"/>
    </source>
</evidence>
<name>A0A225W3X1_9STRA</name>
<dbReference type="OrthoDB" id="145720at2759"/>
<reference evidence="7" key="1">
    <citation type="submission" date="2017-03" db="EMBL/GenBank/DDBJ databases">
        <title>Phytopthora megakarya and P. palmivora, two closely related causual agents of cacao black pod achieved similar genome size and gene model numbers by different mechanisms.</title>
        <authorList>
            <person name="Ali S."/>
            <person name="Shao J."/>
            <person name="Larry D.J."/>
            <person name="Kronmiller B."/>
            <person name="Shen D."/>
            <person name="Strem M.D."/>
            <person name="Melnick R.L."/>
            <person name="Guiltinan M.J."/>
            <person name="Tyler B.M."/>
            <person name="Meinhardt L.W."/>
            <person name="Bailey B.A."/>
        </authorList>
    </citation>
    <scope>NUCLEOTIDE SEQUENCE [LARGE SCALE GENOMIC DNA]</scope>
    <source>
        <strain evidence="7">zdho120</strain>
    </source>
</reference>
<sequence>MRLIYAVTFMIAVTLSASSVAVPVAGDSKGVVQNADATSLDAIATYKNNGRLLRRVDKQNVDDEDVGEEERTLGDLAKKIAAAPGKAVKKIAHTKQIKKNLKDAAKYEKFLEKARESIMK</sequence>
<dbReference type="Proteomes" id="UP000198211">
    <property type="component" value="Unassembled WGS sequence"/>
</dbReference>
<dbReference type="InterPro" id="IPR031825">
    <property type="entry name" value="RXLR"/>
</dbReference>
<comment type="subcellular location">
    <subcellularLocation>
        <location evidence="1 5">Secreted</location>
    </subcellularLocation>
</comment>
<evidence type="ECO:0000256" key="5">
    <source>
        <dbReference type="RuleBase" id="RU367124"/>
    </source>
</evidence>
<comment type="caution">
    <text evidence="6">The sequence shown here is derived from an EMBL/GenBank/DDBJ whole genome shotgun (WGS) entry which is preliminary data.</text>
</comment>
<dbReference type="AlphaFoldDB" id="A0A225W3X1"/>
<keyword evidence="7" id="KW-1185">Reference proteome</keyword>
<feature type="signal peptide" evidence="5">
    <location>
        <begin position="1"/>
        <end position="21"/>
    </location>
</feature>
<keyword evidence="3 5" id="KW-0964">Secreted</keyword>
<feature type="chain" id="PRO_5044961827" description="RxLR effector protein" evidence="5">
    <location>
        <begin position="22"/>
        <end position="120"/>
    </location>
</feature>
<proteinExistence type="inferred from homology"/>
<evidence type="ECO:0000256" key="3">
    <source>
        <dbReference type="ARBA" id="ARBA00022525"/>
    </source>
</evidence>
<evidence type="ECO:0000256" key="1">
    <source>
        <dbReference type="ARBA" id="ARBA00004613"/>
    </source>
</evidence>
<dbReference type="Pfam" id="PF16810">
    <property type="entry name" value="RXLR"/>
    <property type="match status" value="1"/>
</dbReference>
<protein>
    <recommendedName>
        <fullName evidence="5">RxLR effector protein</fullName>
    </recommendedName>
</protein>
<dbReference type="EMBL" id="NBNE01001896">
    <property type="protein sequence ID" value="OWZ12262.1"/>
    <property type="molecule type" value="Genomic_DNA"/>
</dbReference>
<organism evidence="6 7">
    <name type="scientific">Phytophthora megakarya</name>
    <dbReference type="NCBI Taxonomy" id="4795"/>
    <lineage>
        <taxon>Eukaryota</taxon>
        <taxon>Sar</taxon>
        <taxon>Stramenopiles</taxon>
        <taxon>Oomycota</taxon>
        <taxon>Peronosporomycetes</taxon>
        <taxon>Peronosporales</taxon>
        <taxon>Peronosporaceae</taxon>
        <taxon>Phytophthora</taxon>
    </lineage>
</organism>
<evidence type="ECO:0000256" key="4">
    <source>
        <dbReference type="ARBA" id="ARBA00022729"/>
    </source>
</evidence>
<keyword evidence="4 5" id="KW-0732">Signal</keyword>
<gene>
    <name evidence="6" type="ORF">PHMEG_00014603</name>
</gene>
<comment type="function">
    <text evidence="5">Effector that suppresses plant defense responses during pathogen infection.</text>
</comment>